<evidence type="ECO:0000313" key="3">
    <source>
        <dbReference type="Proteomes" id="UP000190837"/>
    </source>
</evidence>
<feature type="repeat" description="TPR" evidence="1">
    <location>
        <begin position="12"/>
        <end position="45"/>
    </location>
</feature>
<organism evidence="2 3">
    <name type="scientific">Cardiobacterium hominis</name>
    <dbReference type="NCBI Taxonomy" id="2718"/>
    <lineage>
        <taxon>Bacteria</taxon>
        <taxon>Pseudomonadati</taxon>
        <taxon>Pseudomonadota</taxon>
        <taxon>Gammaproteobacteria</taxon>
        <taxon>Cardiobacteriales</taxon>
        <taxon>Cardiobacteriaceae</taxon>
        <taxon>Cardiobacterium</taxon>
    </lineage>
</organism>
<evidence type="ECO:0000313" key="2">
    <source>
        <dbReference type="EMBL" id="SAM67424.1"/>
    </source>
</evidence>
<dbReference type="PROSITE" id="PS50005">
    <property type="entry name" value="TPR"/>
    <property type="match status" value="1"/>
</dbReference>
<accession>A0A1C3H5G4</accession>
<reference evidence="3" key="1">
    <citation type="submission" date="2016-04" db="EMBL/GenBank/DDBJ databases">
        <authorList>
            <person name="Tagini F."/>
        </authorList>
    </citation>
    <scope>NUCLEOTIDE SEQUENCE [LARGE SCALE GENOMIC DNA]</scope>
    <source>
        <strain evidence="3">CHUV0807</strain>
    </source>
</reference>
<dbReference type="Gene3D" id="1.25.40.10">
    <property type="entry name" value="Tetratricopeptide repeat domain"/>
    <property type="match status" value="1"/>
</dbReference>
<dbReference type="InterPro" id="IPR011990">
    <property type="entry name" value="TPR-like_helical_dom_sf"/>
</dbReference>
<keyword evidence="1" id="KW-0802">TPR repeat</keyword>
<dbReference type="Proteomes" id="UP000190837">
    <property type="component" value="Unassembled WGS sequence"/>
</dbReference>
<dbReference type="EMBL" id="FKLO01000061">
    <property type="protein sequence ID" value="SAM67424.1"/>
    <property type="molecule type" value="Genomic_DNA"/>
</dbReference>
<dbReference type="RefSeq" id="WP_048714268.1">
    <property type="nucleotide sequence ID" value="NZ_CP171111.1"/>
</dbReference>
<protein>
    <submittedName>
        <fullName evidence="2">FOG: TPR repeat</fullName>
    </submittedName>
</protein>
<name>A0A1C3H5G4_9GAMM</name>
<dbReference type="InterPro" id="IPR019734">
    <property type="entry name" value="TPR_rpt"/>
</dbReference>
<sequence>MTELDSHLHIRISRFCEIGDTLAEEGKYSDAVASYQYAWNLLPDPKEDWAAATWILVAIGDAHFLNSNYPAALTALEHAMRCPEAIGNPFIHLRLGQTQFELGNKDRAADELMRAYMGAGAEIFAEEAPKYLEFLGTVAEGIESPRPLQ</sequence>
<gene>
    <name evidence="2" type="ORF">CHUV0807_1806</name>
</gene>
<proteinExistence type="predicted"/>
<evidence type="ECO:0000256" key="1">
    <source>
        <dbReference type="PROSITE-ProRule" id="PRU00339"/>
    </source>
</evidence>
<dbReference type="AlphaFoldDB" id="A0A1C3H5G4"/>
<dbReference type="SUPFAM" id="SSF48452">
    <property type="entry name" value="TPR-like"/>
    <property type="match status" value="1"/>
</dbReference>